<evidence type="ECO:0000256" key="1">
    <source>
        <dbReference type="SAM" id="MobiDB-lite"/>
    </source>
</evidence>
<name>A0AAD3B2U8_MICAE</name>
<accession>A0AAD3B2U8</accession>
<sequence>MTEQYMPLEDCSGCAVLGGEFRNYVTWHFLMTQNIPHLAIPIIQGYQKFTRLLLLILALVSMPSKQLLRFFRTYTVENSSSSLSAQQGSQVDKYQSNKNSKP</sequence>
<dbReference type="EMBL" id="BJCK01000093">
    <property type="protein sequence ID" value="GCL60596.1"/>
    <property type="molecule type" value="Genomic_DNA"/>
</dbReference>
<organism evidence="2 3">
    <name type="scientific">Microcystis aeruginosa NIES-3807</name>
    <dbReference type="NCBI Taxonomy" id="2517785"/>
    <lineage>
        <taxon>Bacteria</taxon>
        <taxon>Bacillati</taxon>
        <taxon>Cyanobacteriota</taxon>
        <taxon>Cyanophyceae</taxon>
        <taxon>Oscillatoriophycideae</taxon>
        <taxon>Chroococcales</taxon>
        <taxon>Microcystaceae</taxon>
        <taxon>Microcystis</taxon>
    </lineage>
</organism>
<feature type="region of interest" description="Disordered" evidence="1">
    <location>
        <begin position="79"/>
        <end position="102"/>
    </location>
</feature>
<gene>
    <name evidence="2" type="ORF">NIES3807_37810</name>
</gene>
<feature type="compositionally biased region" description="Polar residues" evidence="1">
    <location>
        <begin position="92"/>
        <end position="102"/>
    </location>
</feature>
<evidence type="ECO:0000313" key="2">
    <source>
        <dbReference type="EMBL" id="GCL60596.1"/>
    </source>
</evidence>
<feature type="compositionally biased region" description="Low complexity" evidence="1">
    <location>
        <begin position="79"/>
        <end position="90"/>
    </location>
</feature>
<proteinExistence type="predicted"/>
<reference evidence="2 3" key="1">
    <citation type="submission" date="2019-02" db="EMBL/GenBank/DDBJ databases">
        <title>Draft genome sequence of Arthrospira platensis NIES-3807.</title>
        <authorList>
            <person name="Yamaguchi H."/>
            <person name="Suzuki S."/>
            <person name="Kawachi M."/>
        </authorList>
    </citation>
    <scope>NUCLEOTIDE SEQUENCE [LARGE SCALE GENOMIC DNA]</scope>
    <source>
        <strain evidence="2 3">NIES-3807</strain>
    </source>
</reference>
<evidence type="ECO:0000313" key="3">
    <source>
        <dbReference type="Proteomes" id="UP000441080"/>
    </source>
</evidence>
<protein>
    <submittedName>
        <fullName evidence="2">Uncharacterized protein</fullName>
    </submittedName>
</protein>
<dbReference type="Proteomes" id="UP000441080">
    <property type="component" value="Unassembled WGS sequence"/>
</dbReference>
<comment type="caution">
    <text evidence="2">The sequence shown here is derived from an EMBL/GenBank/DDBJ whole genome shotgun (WGS) entry which is preliminary data.</text>
</comment>
<dbReference type="AlphaFoldDB" id="A0AAD3B2U8"/>